<comment type="caution">
    <text evidence="1">The sequence shown here is derived from an EMBL/GenBank/DDBJ whole genome shotgun (WGS) entry which is preliminary data.</text>
</comment>
<dbReference type="EMBL" id="JASBWT010000020">
    <property type="protein sequence ID" value="KAJ9095953.1"/>
    <property type="molecule type" value="Genomic_DNA"/>
</dbReference>
<gene>
    <name evidence="1" type="ORF">QFC21_005315</name>
</gene>
<accession>A0ACC2VA28</accession>
<organism evidence="1 2">
    <name type="scientific">Naganishia friedmannii</name>
    <dbReference type="NCBI Taxonomy" id="89922"/>
    <lineage>
        <taxon>Eukaryota</taxon>
        <taxon>Fungi</taxon>
        <taxon>Dikarya</taxon>
        <taxon>Basidiomycota</taxon>
        <taxon>Agaricomycotina</taxon>
        <taxon>Tremellomycetes</taxon>
        <taxon>Filobasidiales</taxon>
        <taxon>Filobasidiaceae</taxon>
        <taxon>Naganishia</taxon>
    </lineage>
</organism>
<evidence type="ECO:0000313" key="1">
    <source>
        <dbReference type="EMBL" id="KAJ9095953.1"/>
    </source>
</evidence>
<evidence type="ECO:0000313" key="2">
    <source>
        <dbReference type="Proteomes" id="UP001227268"/>
    </source>
</evidence>
<sequence length="461" mass="51036">MNTDVAGITHRRPSREIDTHLVPSAAQQNNNTSRSSRDIQNYDQYRQYPISPSPSVKSRTDTFRSISKIDCLADGAVPVEEIAEGEGTESTSYTEKEDRTVAKKIDRVLLPLLMSAYCLQYIDKSAMSYAAVFSFQKDNHLSAKQYQWLGSCYYLGYLFFEFPGSLLLCMAIPRSFAGLAVLRTLLGAAEACVTGLGSGIGALISYGTGHITSTAPTVRNYHWIFIIDGILTLICGAAFLLLCPDQAEFAWFLSVRERAVAKERLRTNQSSLASRRWKWEQLGEAFASYGFSAFNTILLGLPAAAIQIFFPLSASWVARRYKNTRLWVMIIWVIPSLIGVALQYGTKSTAPRLFGYYVISGFVGSVGQAFAFPGANVTGYTLVLHQSSKGYKLIDLVQNAQNDRKRITVGGMVFVAYAVGNLIEYYTFVRTGDAIASKKLGGKSMTRRPGHLSIRLILRIL</sequence>
<dbReference type="Proteomes" id="UP001227268">
    <property type="component" value="Unassembled WGS sequence"/>
</dbReference>
<proteinExistence type="predicted"/>
<keyword evidence="2" id="KW-1185">Reference proteome</keyword>
<name>A0ACC2VA28_9TREE</name>
<reference evidence="1" key="1">
    <citation type="submission" date="2023-04" db="EMBL/GenBank/DDBJ databases">
        <title>Draft Genome sequencing of Naganishia species isolated from polar environments using Oxford Nanopore Technology.</title>
        <authorList>
            <person name="Leo P."/>
            <person name="Venkateswaran K."/>
        </authorList>
    </citation>
    <scope>NUCLEOTIDE SEQUENCE</scope>
    <source>
        <strain evidence="1">MNA-CCFEE 5423</strain>
    </source>
</reference>
<protein>
    <submittedName>
        <fullName evidence="1">Uncharacterized protein</fullName>
    </submittedName>
</protein>